<evidence type="ECO:0000313" key="3">
    <source>
        <dbReference type="EMBL" id="AHK63264.1"/>
    </source>
</evidence>
<dbReference type="Proteomes" id="UP000019433">
    <property type="component" value="Chromosome"/>
</dbReference>
<dbReference type="AlphaFoldDB" id="W8JLW0"/>
<name>W8JLW0_9CHLA</name>
<evidence type="ECO:0000256" key="1">
    <source>
        <dbReference type="SAM" id="MobiDB-lite"/>
    </source>
</evidence>
<proteinExistence type="predicted"/>
<dbReference type="PATRIC" id="fig|1229831.3.peg.403"/>
<dbReference type="KEGG" id="cav:M832_03990"/>
<protein>
    <recommendedName>
        <fullName evidence="5">Transmembrane protein</fullName>
    </recommendedName>
</protein>
<feature type="transmembrane region" description="Helical" evidence="2">
    <location>
        <begin position="39"/>
        <end position="59"/>
    </location>
</feature>
<feature type="transmembrane region" description="Helical" evidence="2">
    <location>
        <begin position="65"/>
        <end position="89"/>
    </location>
</feature>
<feature type="compositionally biased region" description="Basic and acidic residues" evidence="1">
    <location>
        <begin position="135"/>
        <end position="144"/>
    </location>
</feature>
<dbReference type="RefSeq" id="WP_038500517.1">
    <property type="nucleotide sequence ID" value="NZ_CP006571.1"/>
</dbReference>
<feature type="region of interest" description="Disordered" evidence="1">
    <location>
        <begin position="108"/>
        <end position="144"/>
    </location>
</feature>
<keyword evidence="2" id="KW-1133">Transmembrane helix</keyword>
<keyword evidence="2" id="KW-0812">Transmembrane</keyword>
<evidence type="ECO:0000256" key="2">
    <source>
        <dbReference type="SAM" id="Phobius"/>
    </source>
</evidence>
<dbReference type="HOGENOM" id="CLU_1793031_0_0_0"/>
<reference evidence="3 4" key="1">
    <citation type="journal article" date="2014" name="Syst. Appl. Microbiol.">
        <title>Evidence for the existence of two new members of the family Chlamydiaceae and proposal of Chlamydia avium sp. nov. and Chlamydia gallinacea sp. nov.</title>
        <authorList>
            <person name="Sachse K."/>
            <person name="Laroucau K."/>
            <person name="Riege K."/>
            <person name="Wehner S."/>
            <person name="Dilcher M."/>
            <person name="Creasy H.H."/>
            <person name="Weidmann M."/>
            <person name="Myers G."/>
            <person name="Vorimore F."/>
            <person name="Vicari N."/>
            <person name="Magnino S."/>
            <person name="Liebler-Tenorio E."/>
            <person name="Ruettger A."/>
            <person name="Bavoil P.M."/>
            <person name="Hufert F.T."/>
            <person name="Rossello-Mora R."/>
            <person name="Marz M."/>
        </authorList>
    </citation>
    <scope>NUCLEOTIDE SEQUENCE [LARGE SCALE GENOMIC DNA]</scope>
    <source>
        <strain evidence="3 4">10DC88</strain>
    </source>
</reference>
<gene>
    <name evidence="3" type="ORF">M832_03990</name>
</gene>
<evidence type="ECO:0008006" key="5">
    <source>
        <dbReference type="Google" id="ProtNLM"/>
    </source>
</evidence>
<feature type="compositionally biased region" description="Low complexity" evidence="1">
    <location>
        <begin position="115"/>
        <end position="129"/>
    </location>
</feature>
<organism evidence="3 4">
    <name type="scientific">Chlamydia avium 10DC88</name>
    <dbReference type="NCBI Taxonomy" id="1229831"/>
    <lineage>
        <taxon>Bacteria</taxon>
        <taxon>Pseudomonadati</taxon>
        <taxon>Chlamydiota</taxon>
        <taxon>Chlamydiia</taxon>
        <taxon>Chlamydiales</taxon>
        <taxon>Chlamydiaceae</taxon>
        <taxon>Chlamydia/Chlamydophila group</taxon>
        <taxon>Chlamydia</taxon>
    </lineage>
</organism>
<dbReference type="EMBL" id="CP006571">
    <property type="protein sequence ID" value="AHK63264.1"/>
    <property type="molecule type" value="Genomic_DNA"/>
</dbReference>
<accession>W8JLW0</accession>
<keyword evidence="2" id="KW-0472">Membrane</keyword>
<sequence length="144" mass="14883">MGFAINVKTALGGLGKLDVSSQAIPGFGQQPKCASITRLVISIAVALISLSALVLGIVGCVSLTVCGLICGVSVVLLALCSLSWAVIILKRLCESTRKVEEPLHQQLVEVGHDGSTSTSTNQTSETTGSNDSGSDDNKTRDRAI</sequence>
<evidence type="ECO:0000313" key="4">
    <source>
        <dbReference type="Proteomes" id="UP000019433"/>
    </source>
</evidence>